<dbReference type="OrthoDB" id="571184at2"/>
<dbReference type="KEGG" id="mic:Mic7113_6712"/>
<evidence type="ECO:0000313" key="1">
    <source>
        <dbReference type="EMBL" id="AFZ22274.1"/>
    </source>
</evidence>
<dbReference type="AlphaFoldDB" id="K9WR62"/>
<dbReference type="HOGENOM" id="CLU_1011261_0_0_3"/>
<dbReference type="EMBL" id="CP003635">
    <property type="protein sequence ID" value="AFZ22274.1"/>
    <property type="molecule type" value="Genomic_DNA"/>
</dbReference>
<gene>
    <name evidence="1" type="ORF">Mic7113_6712</name>
</gene>
<geneLocation type="plasmid" evidence="1 2">
    <name>pMIC7113.05</name>
</geneLocation>
<name>K9WR62_9CYAN</name>
<organism evidence="1 2">
    <name type="scientific">Allocoleopsis franciscana PCC 7113</name>
    <dbReference type="NCBI Taxonomy" id="1173027"/>
    <lineage>
        <taxon>Bacteria</taxon>
        <taxon>Bacillati</taxon>
        <taxon>Cyanobacteriota</taxon>
        <taxon>Cyanophyceae</taxon>
        <taxon>Coleofasciculales</taxon>
        <taxon>Coleofasciculaceae</taxon>
        <taxon>Allocoleopsis</taxon>
        <taxon>Allocoleopsis franciscana</taxon>
    </lineage>
</organism>
<reference evidence="1 2" key="1">
    <citation type="submission" date="2012-06" db="EMBL/GenBank/DDBJ databases">
        <title>Finished plasmid 5 of genome of Microcoleus sp. PCC 7113.</title>
        <authorList>
            <consortium name="US DOE Joint Genome Institute"/>
            <person name="Gugger M."/>
            <person name="Coursin T."/>
            <person name="Rippka R."/>
            <person name="Tandeau De Marsac N."/>
            <person name="Huntemann M."/>
            <person name="Wei C.-L."/>
            <person name="Han J."/>
            <person name="Detter J.C."/>
            <person name="Han C."/>
            <person name="Tapia R."/>
            <person name="Chen A."/>
            <person name="Kyrpides N."/>
            <person name="Mavromatis K."/>
            <person name="Markowitz V."/>
            <person name="Szeto E."/>
            <person name="Ivanova N."/>
            <person name="Pagani I."/>
            <person name="Pati A."/>
            <person name="Goodwin L."/>
            <person name="Nordberg H.P."/>
            <person name="Cantor M.N."/>
            <person name="Hua S.X."/>
            <person name="Woyke T."/>
            <person name="Kerfeld C.A."/>
        </authorList>
    </citation>
    <scope>NUCLEOTIDE SEQUENCE [LARGE SCALE GENOMIC DNA]</scope>
    <source>
        <strain evidence="1 2">PCC 7113</strain>
        <plasmid evidence="1 2">pMIC7113.05</plasmid>
    </source>
</reference>
<dbReference type="Proteomes" id="UP000010471">
    <property type="component" value="Plasmid pMIC7113.05"/>
</dbReference>
<dbReference type="RefSeq" id="WP_015186282.1">
    <property type="nucleotide sequence ID" value="NC_019741.1"/>
</dbReference>
<keyword evidence="1" id="KW-0614">Plasmid</keyword>
<sequence>MSELRQPGLSDAVKGGQSPPLTSAVLGGLIGVKQRLASSTDEVRIAAITEALSYGREGLELVVQIVKTETGPVQRAAYDKLYQKASESARIKLLKYAPGKAIHQTLTQHLSQLLDENFRKDLTRGKYSGWAVSITAEQIPPMLCAIGSYGRPGLDAQERLNAQQVAALSFLENYGWLADLPNELDRNISASPFTYSTPGFEENTRWAEQLSQSDLFGVIWHVGNFYYRGYPREDNLNNLHERTKESLECLMQVAQGKQTYYQLAGVRYPLREPRI</sequence>
<keyword evidence="2" id="KW-1185">Reference proteome</keyword>
<accession>K9WR62</accession>
<proteinExistence type="predicted"/>
<protein>
    <submittedName>
        <fullName evidence="1">Uncharacterized protein</fullName>
    </submittedName>
</protein>
<evidence type="ECO:0000313" key="2">
    <source>
        <dbReference type="Proteomes" id="UP000010471"/>
    </source>
</evidence>